<comment type="caution">
    <text evidence="2">The sequence shown here is derived from an EMBL/GenBank/DDBJ whole genome shotgun (WGS) entry which is preliminary data.</text>
</comment>
<proteinExistence type="predicted"/>
<gene>
    <name evidence="2" type="ORF">BGW36DRAFT_384875</name>
</gene>
<evidence type="ECO:0000313" key="3">
    <source>
        <dbReference type="Proteomes" id="UP001201262"/>
    </source>
</evidence>
<keyword evidence="1" id="KW-0812">Transmembrane</keyword>
<evidence type="ECO:0000256" key="1">
    <source>
        <dbReference type="SAM" id="Phobius"/>
    </source>
</evidence>
<keyword evidence="1" id="KW-1133">Transmembrane helix</keyword>
<dbReference type="EMBL" id="JAJTJA010000010">
    <property type="protein sequence ID" value="KAH8692642.1"/>
    <property type="molecule type" value="Genomic_DNA"/>
</dbReference>
<organism evidence="2 3">
    <name type="scientific">Talaromyces proteolyticus</name>
    <dbReference type="NCBI Taxonomy" id="1131652"/>
    <lineage>
        <taxon>Eukaryota</taxon>
        <taxon>Fungi</taxon>
        <taxon>Dikarya</taxon>
        <taxon>Ascomycota</taxon>
        <taxon>Pezizomycotina</taxon>
        <taxon>Eurotiomycetes</taxon>
        <taxon>Eurotiomycetidae</taxon>
        <taxon>Eurotiales</taxon>
        <taxon>Trichocomaceae</taxon>
        <taxon>Talaromyces</taxon>
        <taxon>Talaromyces sect. Bacilispori</taxon>
    </lineage>
</organism>
<name>A0AAD4PWM0_9EURO</name>
<dbReference type="AlphaFoldDB" id="A0AAD4PWM0"/>
<accession>A0AAD4PWM0</accession>
<protein>
    <submittedName>
        <fullName evidence="2">Uncharacterized protein</fullName>
    </submittedName>
</protein>
<dbReference type="Proteomes" id="UP001201262">
    <property type="component" value="Unassembled WGS sequence"/>
</dbReference>
<feature type="transmembrane region" description="Helical" evidence="1">
    <location>
        <begin position="52"/>
        <end position="81"/>
    </location>
</feature>
<dbReference type="GeneID" id="70247139"/>
<keyword evidence="3" id="KW-1185">Reference proteome</keyword>
<evidence type="ECO:0000313" key="2">
    <source>
        <dbReference type="EMBL" id="KAH8692642.1"/>
    </source>
</evidence>
<keyword evidence="1" id="KW-0472">Membrane</keyword>
<reference evidence="2" key="1">
    <citation type="submission" date="2021-12" db="EMBL/GenBank/DDBJ databases">
        <title>Convergent genome expansion in fungi linked to evolution of root-endophyte symbiosis.</title>
        <authorList>
            <consortium name="DOE Joint Genome Institute"/>
            <person name="Ke Y.-H."/>
            <person name="Bonito G."/>
            <person name="Liao H.-L."/>
            <person name="Looney B."/>
            <person name="Rojas-Flechas A."/>
            <person name="Nash J."/>
            <person name="Hameed K."/>
            <person name="Schadt C."/>
            <person name="Martin F."/>
            <person name="Crous P.W."/>
            <person name="Miettinen O."/>
            <person name="Magnuson J.K."/>
            <person name="Labbe J."/>
            <person name="Jacobson D."/>
            <person name="Doktycz M.J."/>
            <person name="Veneault-Fourrey C."/>
            <person name="Kuo A."/>
            <person name="Mondo S."/>
            <person name="Calhoun S."/>
            <person name="Riley R."/>
            <person name="Ohm R."/>
            <person name="LaButti K."/>
            <person name="Andreopoulos B."/>
            <person name="Pangilinan J."/>
            <person name="Nolan M."/>
            <person name="Tritt A."/>
            <person name="Clum A."/>
            <person name="Lipzen A."/>
            <person name="Daum C."/>
            <person name="Barry K."/>
            <person name="Grigoriev I.V."/>
            <person name="Vilgalys R."/>
        </authorList>
    </citation>
    <scope>NUCLEOTIDE SEQUENCE</scope>
    <source>
        <strain evidence="2">PMI_201</strain>
    </source>
</reference>
<sequence length="82" mass="9222">MFSWHMAVVPFSTSFVLFVVDLAQGVFCVVKIAVWSRWVHGVADQLLVSGFFVLFFDGITLTIITSITLFLFFCIILISVVD</sequence>
<dbReference type="RefSeq" id="XP_046068515.1">
    <property type="nucleotide sequence ID" value="XM_046216852.1"/>
</dbReference>